<evidence type="ECO:0000256" key="7">
    <source>
        <dbReference type="SAM" id="Phobius"/>
    </source>
</evidence>
<feature type="compositionally biased region" description="Basic residues" evidence="6">
    <location>
        <begin position="956"/>
        <end position="972"/>
    </location>
</feature>
<feature type="transmembrane region" description="Helical" evidence="7">
    <location>
        <begin position="566"/>
        <end position="585"/>
    </location>
</feature>
<feature type="transmembrane region" description="Helical" evidence="7">
    <location>
        <begin position="485"/>
        <end position="506"/>
    </location>
</feature>
<gene>
    <name evidence="10" type="ORF">RHTO0S_13e03444g</name>
</gene>
<dbReference type="PROSITE" id="PS51380">
    <property type="entry name" value="EXS"/>
    <property type="match status" value="1"/>
</dbReference>
<keyword evidence="3 7" id="KW-0812">Transmembrane</keyword>
<feature type="domain" description="EXS" evidence="8">
    <location>
        <begin position="679"/>
        <end position="880"/>
    </location>
</feature>
<evidence type="ECO:0000313" key="10">
    <source>
        <dbReference type="EMBL" id="CDR46922.1"/>
    </source>
</evidence>
<feature type="compositionally biased region" description="Basic and acidic residues" evidence="6">
    <location>
        <begin position="938"/>
        <end position="955"/>
    </location>
</feature>
<dbReference type="GO" id="GO:0006817">
    <property type="term" value="P:phosphate ion transport"/>
    <property type="evidence" value="ECO:0007669"/>
    <property type="project" value="TreeGrafter"/>
</dbReference>
<dbReference type="AlphaFoldDB" id="A0A061BIW5"/>
<evidence type="ECO:0000259" key="8">
    <source>
        <dbReference type="PROSITE" id="PS51380"/>
    </source>
</evidence>
<evidence type="ECO:0000256" key="3">
    <source>
        <dbReference type="ARBA" id="ARBA00022692"/>
    </source>
</evidence>
<dbReference type="GO" id="GO:0005794">
    <property type="term" value="C:Golgi apparatus"/>
    <property type="evidence" value="ECO:0007669"/>
    <property type="project" value="TreeGrafter"/>
</dbReference>
<sequence>MKFGRYLAAHQIDEWKRAYIDYRKLKKQIGRAEEELFDIDSGGTGGTGEAGQDVRETAQDDERQAGSARRMQRLTSSSAAPEAIEQDGGEAATGRDLERGSSGNDEDDETTSPSSHAKPSRTSTSRAGKSRQPQPTASTPPHSPGLSSSSHEHVSDTTQNTDRPLVTRKESSKSGISLKQQTSEQPLTQRLSRRFSTSKPAQGSRGQDGRWREGLRSNMELSEVYERIAPQCRRFFTLLDRELERVTSFYADRETEATKRFEQLDAQWKELAIHKKEFQAFRERELHPPHFVSSILPKRAHLPNVPGSHLVRRTLAHRRRQLADAAHMGNGEHPERRLSGESEDSPERGRDEHAGDADDEGTAREQVFKQVRPEDYTNARSKLKLATFEYYRYLGMLKSYRVLNRTGFAKALKKYEKATRIPCAVKYSEKVEKANFVASTKLDDLIRETENAFANVFERGDRKKALERLRDFGEKKRHHFSTWRAGMYMGAGLPLMIEGLVLTYKASTRREIPYWPALLQLFGACYLPVFFSLAFFLNLATWSYARINYVLIFELDVRTKLDYHQYLELPAVLYFTLSLFFWAAWNNFWPDQIAPSAYPLAWIVLMLLIMLNPFPILHPAARWWLLRSFCRMITSGLVAVEFRDFFLGDEFNSIYYSVYNLGFLYCTYNHGWAPNVQETCSTNKTWTSAVLASLPPLWRLGQSIRRYVDSDGMYLHLLNAGKYSMTILYFFFYFSWRIITKEGKDVPWRFALFILFASANSIYTSSWDLLMDWSLGHRNTKKREHYLLRNELAFFKDTPWVYFLVCIANVLLRFTWVIYLSPRPSPPVQSYIIALTEAGRRIMWNTFRVEAEHIGNRDGFRVTREVGLPYVTASSPEASGGLVDNGTSDEDEHLTHRQRFFKFFHTLHASVAKNFQPVIDVLTSPPILPLGRRIDDAERETREVEDEGRRNDFEKKRTHQRRMAARKRKRRGTLGPDDESSSPSPSDDDDLREEGEQRGEQGRPSGSRASLRPGTNVAEEDAAEGAHVARMDQKERTTHGPKHDARELRQDESDHNQEDDDIALEEGMRDVEQMNKIADGGMKG</sequence>
<feature type="domain" description="SPX" evidence="9">
    <location>
        <begin position="1"/>
        <end position="429"/>
    </location>
</feature>
<dbReference type="GO" id="GO:0005886">
    <property type="term" value="C:plasma membrane"/>
    <property type="evidence" value="ECO:0007669"/>
    <property type="project" value="TreeGrafter"/>
</dbReference>
<keyword evidence="4 7" id="KW-1133">Transmembrane helix</keyword>
<feature type="region of interest" description="Disordered" evidence="6">
    <location>
        <begin position="938"/>
        <end position="1084"/>
    </location>
</feature>
<proteinExistence type="inferred from homology"/>
<feature type="transmembrane region" description="Helical" evidence="7">
    <location>
        <begin position="518"/>
        <end position="545"/>
    </location>
</feature>
<name>A0A061BIW5_RHOTO</name>
<dbReference type="Pfam" id="PF03105">
    <property type="entry name" value="SPX"/>
    <property type="match status" value="1"/>
</dbReference>
<feature type="transmembrane region" description="Helical" evidence="7">
    <location>
        <begin position="597"/>
        <end position="617"/>
    </location>
</feature>
<keyword evidence="5 7" id="KW-0472">Membrane</keyword>
<dbReference type="PANTHER" id="PTHR10783">
    <property type="entry name" value="XENOTROPIC AND POLYTROPIC RETROVIRUS RECEPTOR 1-RELATED"/>
    <property type="match status" value="1"/>
</dbReference>
<feature type="compositionally biased region" description="Polar residues" evidence="6">
    <location>
        <begin position="111"/>
        <end position="137"/>
    </location>
</feature>
<reference evidence="10" key="1">
    <citation type="journal article" date="2014" name="Genome Announc.">
        <title>Draft genome sequence of Rhodosporidium toruloides CECT1137, an oleaginous yeast of biotechnological interest.</title>
        <authorList>
            <person name="Morin N."/>
            <person name="Calcas X."/>
            <person name="Devillers H."/>
            <person name="Durrens P."/>
            <person name="Sherman D.J."/>
            <person name="Nicaud J.-M."/>
            <person name="Neuveglise C."/>
        </authorList>
    </citation>
    <scope>NUCLEOTIDE SEQUENCE</scope>
    <source>
        <strain evidence="10">CECT1137</strain>
    </source>
</reference>
<feature type="transmembrane region" description="Helical" evidence="7">
    <location>
        <begin position="713"/>
        <end position="734"/>
    </location>
</feature>
<protein>
    <submittedName>
        <fullName evidence="10">RHTO0S13e03444g1_1</fullName>
    </submittedName>
</protein>
<evidence type="ECO:0000256" key="6">
    <source>
        <dbReference type="SAM" id="MobiDB-lite"/>
    </source>
</evidence>
<feature type="transmembrane region" description="Helical" evidence="7">
    <location>
        <begin position="800"/>
        <end position="820"/>
    </location>
</feature>
<evidence type="ECO:0000256" key="1">
    <source>
        <dbReference type="ARBA" id="ARBA00004141"/>
    </source>
</evidence>
<feature type="region of interest" description="Disordered" evidence="6">
    <location>
        <begin position="37"/>
        <end position="214"/>
    </location>
</feature>
<feature type="region of interest" description="Disordered" evidence="6">
    <location>
        <begin position="326"/>
        <end position="370"/>
    </location>
</feature>
<feature type="compositionally biased region" description="Basic and acidic residues" evidence="6">
    <location>
        <begin position="330"/>
        <end position="370"/>
    </location>
</feature>
<organism evidence="10">
    <name type="scientific">Rhodotorula toruloides</name>
    <name type="common">Yeast</name>
    <name type="synonym">Rhodosporidium toruloides</name>
    <dbReference type="NCBI Taxonomy" id="5286"/>
    <lineage>
        <taxon>Eukaryota</taxon>
        <taxon>Fungi</taxon>
        <taxon>Dikarya</taxon>
        <taxon>Basidiomycota</taxon>
        <taxon>Pucciniomycotina</taxon>
        <taxon>Microbotryomycetes</taxon>
        <taxon>Sporidiobolales</taxon>
        <taxon>Sporidiobolaceae</taxon>
        <taxon>Rhodotorula</taxon>
    </lineage>
</organism>
<dbReference type="InterPro" id="IPR004331">
    <property type="entry name" value="SPX_dom"/>
</dbReference>
<dbReference type="CDD" id="cd14475">
    <property type="entry name" value="SPX_SYG1_like"/>
    <property type="match status" value="1"/>
</dbReference>
<comment type="similarity">
    <text evidence="2">Belongs to the SYG1 (TC 2.A.94) family.</text>
</comment>
<dbReference type="GO" id="GO:0016036">
    <property type="term" value="P:cellular response to phosphate starvation"/>
    <property type="evidence" value="ECO:0007669"/>
    <property type="project" value="TreeGrafter"/>
</dbReference>
<feature type="compositionally biased region" description="Basic and acidic residues" evidence="6">
    <location>
        <begin position="52"/>
        <end position="64"/>
    </location>
</feature>
<evidence type="ECO:0000256" key="2">
    <source>
        <dbReference type="ARBA" id="ARBA00009665"/>
    </source>
</evidence>
<dbReference type="GO" id="GO:0000822">
    <property type="term" value="F:inositol hexakisphosphate binding"/>
    <property type="evidence" value="ECO:0007669"/>
    <property type="project" value="TreeGrafter"/>
</dbReference>
<dbReference type="OrthoDB" id="9970435at2759"/>
<feature type="compositionally biased region" description="Polar residues" evidence="6">
    <location>
        <begin position="173"/>
        <end position="205"/>
    </location>
</feature>
<dbReference type="PANTHER" id="PTHR10783:SF103">
    <property type="entry name" value="SOLUTE CARRIER FAMILY 53 MEMBER 1"/>
    <property type="match status" value="1"/>
</dbReference>
<feature type="compositionally biased region" description="Basic and acidic residues" evidence="6">
    <location>
        <begin position="1027"/>
        <end position="1056"/>
    </location>
</feature>
<accession>A0A061BIW5</accession>
<dbReference type="InterPro" id="IPR004342">
    <property type="entry name" value="EXS_C"/>
</dbReference>
<feature type="transmembrane region" description="Helical" evidence="7">
    <location>
        <begin position="746"/>
        <end position="763"/>
    </location>
</feature>
<dbReference type="Pfam" id="PF03124">
    <property type="entry name" value="EXS"/>
    <property type="match status" value="1"/>
</dbReference>
<feature type="compositionally biased region" description="Acidic residues" evidence="6">
    <location>
        <begin position="976"/>
        <end position="993"/>
    </location>
</feature>
<evidence type="ECO:0000256" key="5">
    <source>
        <dbReference type="ARBA" id="ARBA00023136"/>
    </source>
</evidence>
<comment type="subcellular location">
    <subcellularLocation>
        <location evidence="1">Membrane</location>
        <topology evidence="1">Multi-pass membrane protein</topology>
    </subcellularLocation>
</comment>
<dbReference type="PROSITE" id="PS51382">
    <property type="entry name" value="SPX"/>
    <property type="match status" value="1"/>
</dbReference>
<evidence type="ECO:0000256" key="4">
    <source>
        <dbReference type="ARBA" id="ARBA00022989"/>
    </source>
</evidence>
<evidence type="ECO:0000259" key="9">
    <source>
        <dbReference type="PROSITE" id="PS51382"/>
    </source>
</evidence>
<dbReference type="EMBL" id="LK052948">
    <property type="protein sequence ID" value="CDR46922.1"/>
    <property type="molecule type" value="Genomic_DNA"/>
</dbReference>